<dbReference type="OrthoDB" id="176203at2"/>
<evidence type="ECO:0000256" key="2">
    <source>
        <dbReference type="ARBA" id="ARBA00022777"/>
    </source>
</evidence>
<feature type="chain" id="PRO_5023013281" evidence="5">
    <location>
        <begin position="21"/>
        <end position="1007"/>
    </location>
</feature>
<dbReference type="GO" id="GO:0016020">
    <property type="term" value="C:membrane"/>
    <property type="evidence" value="ECO:0007669"/>
    <property type="project" value="InterPro"/>
</dbReference>
<dbReference type="SUPFAM" id="SSF63829">
    <property type="entry name" value="Calcium-dependent phosphotriesterase"/>
    <property type="match status" value="2"/>
</dbReference>
<sequence length="1007" mass="111084">MFRRCTSGLLLTLALLSARAFPQATPTPAPIDLAEYQKQEWQVEDGLPESNVRMIAQRADGTLLLATFSGVSTFDGQTFQRLAMPNAATMNIDAVNAVLPGLADDLWIGTDGAGVIHQTATGAVNISSAAGHENERIRTMVFDHDGTLWIATQHGILRYRNNQLETVPNVGIIGGDITTVFAEDLHGGMYFVTSSGLFHWTSHGVTHVSVPAQFGEPTSVYRDRSSHLWLGTMHAVLEANERSGQEPAFMQRMQVATQVTILVSDRQHNLWIGTKNSGLFRLNSEGSSGWSTTDGLPDDTVRTLFIDDEDNLWIGGLTGGLSRWRRAPFAMLQAPDFKPSYSAVAFGDSKGDLWLGTWGQGVFRQHNGVITPVHIPGMPARTPIRTITEDKHGRIWVGTWFDGIYSFNGETWSHHQLGIESPVNAVSVLHSDRQGGLWVGTYTGLHYFRSGIPATTGGETYLPSKLVTDLLEDTDGSILAATSTGLFRILNGQVMTIREMPHPYVLSLSLDSYGNVWAGSRTGGLSRITGDRAFPLPNDAGLPSMPIYNMLEDAHGHLWLGTSQGIVRILASDLNDLSTGKLQRISSTLFIKQDGMPSSDCSGPSRPSATRLPNGVMYFATSKGFARTTPFAETATMAPPTARITGWTFGNDTRAESLLTGDRVVIDPSEGEINFRFDASRLSNPSQTEFRYRLTGYDSGWVTTHSRYARYRRIPAGTYTFEVQARVGGDPWMTPVASISVRQRPHFYATYTFYLLVGMLVFFLGAHLYTRRIRRVKGNMGIVLQERNRIARECHDTLMAGFAAISWQLETASRTLDKDAHELTDAKNACDMARSMVSHCQAEARRIIWDLRDTDEVTGVLSQALSKAISSHYKQEDVETRMAVEGREILLPPASVHHLVCIGQEAVSNALRHGQPKSILVHLRYDESALKMVIHDDGVGFSQDRTGTRRGHFGLLVMEERARKIGGRFNVESALNRGTEVSVVLPYDSPDPSRRLSDTDVIRWIGL</sequence>
<dbReference type="InterPro" id="IPR036890">
    <property type="entry name" value="HATPase_C_sf"/>
</dbReference>
<organism evidence="7 8">
    <name type="scientific">Terriglobus albidus</name>
    <dbReference type="NCBI Taxonomy" id="1592106"/>
    <lineage>
        <taxon>Bacteria</taxon>
        <taxon>Pseudomonadati</taxon>
        <taxon>Acidobacteriota</taxon>
        <taxon>Terriglobia</taxon>
        <taxon>Terriglobales</taxon>
        <taxon>Acidobacteriaceae</taxon>
        <taxon>Terriglobus</taxon>
    </lineage>
</organism>
<gene>
    <name evidence="7" type="ORF">FTW19_05065</name>
</gene>
<dbReference type="GO" id="GO:0000155">
    <property type="term" value="F:phosphorelay sensor kinase activity"/>
    <property type="evidence" value="ECO:0007669"/>
    <property type="project" value="InterPro"/>
</dbReference>
<dbReference type="Pfam" id="PF07494">
    <property type="entry name" value="Reg_prop"/>
    <property type="match status" value="4"/>
</dbReference>
<dbReference type="Pfam" id="PF07730">
    <property type="entry name" value="HisKA_3"/>
    <property type="match status" value="1"/>
</dbReference>
<name>A0A5B9EBN6_9BACT</name>
<evidence type="ECO:0000313" key="8">
    <source>
        <dbReference type="Proteomes" id="UP000321820"/>
    </source>
</evidence>
<dbReference type="InterPro" id="IPR050482">
    <property type="entry name" value="Sensor_HK_TwoCompSys"/>
</dbReference>
<dbReference type="PANTHER" id="PTHR24421:SF62">
    <property type="entry name" value="SENSORY TRANSDUCTION HISTIDINE KINASE"/>
    <property type="match status" value="1"/>
</dbReference>
<dbReference type="SUPFAM" id="SSF55874">
    <property type="entry name" value="ATPase domain of HSP90 chaperone/DNA topoisomerase II/histidine kinase"/>
    <property type="match status" value="1"/>
</dbReference>
<dbReference type="InterPro" id="IPR011712">
    <property type="entry name" value="Sig_transdc_His_kin_sub3_dim/P"/>
</dbReference>
<dbReference type="AlphaFoldDB" id="A0A5B9EBN6"/>
<dbReference type="PROSITE" id="PS50109">
    <property type="entry name" value="HIS_KIN"/>
    <property type="match status" value="1"/>
</dbReference>
<dbReference type="InterPro" id="IPR003594">
    <property type="entry name" value="HATPase_dom"/>
</dbReference>
<dbReference type="KEGG" id="talb:FTW19_05065"/>
<evidence type="ECO:0000313" key="7">
    <source>
        <dbReference type="EMBL" id="QEE27436.1"/>
    </source>
</evidence>
<dbReference type="InterPro" id="IPR011123">
    <property type="entry name" value="Y_Y_Y"/>
</dbReference>
<evidence type="ECO:0000259" key="6">
    <source>
        <dbReference type="PROSITE" id="PS50109"/>
    </source>
</evidence>
<dbReference type="GO" id="GO:0046983">
    <property type="term" value="F:protein dimerization activity"/>
    <property type="evidence" value="ECO:0007669"/>
    <property type="project" value="InterPro"/>
</dbReference>
<keyword evidence="4" id="KW-1133">Transmembrane helix</keyword>
<dbReference type="SMART" id="SM00387">
    <property type="entry name" value="HATPase_c"/>
    <property type="match status" value="1"/>
</dbReference>
<dbReference type="CDD" id="cd16917">
    <property type="entry name" value="HATPase_UhpB-NarQ-NarX-like"/>
    <property type="match status" value="1"/>
</dbReference>
<dbReference type="InterPro" id="IPR013783">
    <property type="entry name" value="Ig-like_fold"/>
</dbReference>
<keyword evidence="5" id="KW-0732">Signal</keyword>
<dbReference type="RefSeq" id="WP_147646627.1">
    <property type="nucleotide sequence ID" value="NZ_CP042806.1"/>
</dbReference>
<dbReference type="InterPro" id="IPR005467">
    <property type="entry name" value="His_kinase_dom"/>
</dbReference>
<feature type="transmembrane region" description="Helical" evidence="4">
    <location>
        <begin position="748"/>
        <end position="770"/>
    </location>
</feature>
<keyword evidence="4" id="KW-0472">Membrane</keyword>
<keyword evidence="8" id="KW-1185">Reference proteome</keyword>
<dbReference type="Gene3D" id="2.60.40.10">
    <property type="entry name" value="Immunoglobulins"/>
    <property type="match status" value="1"/>
</dbReference>
<evidence type="ECO:0000256" key="3">
    <source>
        <dbReference type="ARBA" id="ARBA00023012"/>
    </source>
</evidence>
<dbReference type="InterPro" id="IPR015943">
    <property type="entry name" value="WD40/YVTN_repeat-like_dom_sf"/>
</dbReference>
<keyword evidence="4" id="KW-0812">Transmembrane</keyword>
<dbReference type="Pfam" id="PF07495">
    <property type="entry name" value="Y_Y_Y"/>
    <property type="match status" value="1"/>
</dbReference>
<protein>
    <submittedName>
        <fullName evidence="7">Histidine kinase</fullName>
    </submittedName>
</protein>
<evidence type="ECO:0000256" key="5">
    <source>
        <dbReference type="SAM" id="SignalP"/>
    </source>
</evidence>
<feature type="signal peptide" evidence="5">
    <location>
        <begin position="1"/>
        <end position="20"/>
    </location>
</feature>
<reference evidence="7 8" key="1">
    <citation type="submission" date="2019-08" db="EMBL/GenBank/DDBJ databases">
        <title>Complete genome sequence of Terriglobus albidus strain ORNL.</title>
        <authorList>
            <person name="Podar M."/>
        </authorList>
    </citation>
    <scope>NUCLEOTIDE SEQUENCE [LARGE SCALE GENOMIC DNA]</scope>
    <source>
        <strain evidence="7 8">ORNL</strain>
    </source>
</reference>
<dbReference type="Gene3D" id="2.130.10.10">
    <property type="entry name" value="YVTN repeat-like/Quinoprotein amine dehydrogenase"/>
    <property type="match status" value="3"/>
</dbReference>
<proteinExistence type="predicted"/>
<dbReference type="InterPro" id="IPR011110">
    <property type="entry name" value="Reg_prop"/>
</dbReference>
<feature type="domain" description="Histidine kinase" evidence="6">
    <location>
        <begin position="905"/>
        <end position="989"/>
    </location>
</feature>
<dbReference type="Gene3D" id="1.20.5.1930">
    <property type="match status" value="1"/>
</dbReference>
<dbReference type="EMBL" id="CP042806">
    <property type="protein sequence ID" value="QEE27436.1"/>
    <property type="molecule type" value="Genomic_DNA"/>
</dbReference>
<evidence type="ECO:0000256" key="4">
    <source>
        <dbReference type="SAM" id="Phobius"/>
    </source>
</evidence>
<dbReference type="Proteomes" id="UP000321820">
    <property type="component" value="Chromosome"/>
</dbReference>
<dbReference type="Gene3D" id="3.30.565.10">
    <property type="entry name" value="Histidine kinase-like ATPase, C-terminal domain"/>
    <property type="match status" value="1"/>
</dbReference>
<keyword evidence="3" id="KW-0902">Two-component regulatory system</keyword>
<evidence type="ECO:0000256" key="1">
    <source>
        <dbReference type="ARBA" id="ARBA00022679"/>
    </source>
</evidence>
<dbReference type="PANTHER" id="PTHR24421">
    <property type="entry name" value="NITRATE/NITRITE SENSOR PROTEIN NARX-RELATED"/>
    <property type="match status" value="1"/>
</dbReference>
<keyword evidence="1" id="KW-0808">Transferase</keyword>
<dbReference type="Pfam" id="PF02518">
    <property type="entry name" value="HATPase_c"/>
    <property type="match status" value="1"/>
</dbReference>
<accession>A0A5B9EBN6</accession>
<keyword evidence="2 7" id="KW-0418">Kinase</keyword>